<keyword evidence="2" id="KW-0812">Transmembrane</keyword>
<evidence type="ECO:0000313" key="3">
    <source>
        <dbReference type="EMBL" id="CAH1977030.1"/>
    </source>
</evidence>
<feature type="compositionally biased region" description="Polar residues" evidence="1">
    <location>
        <begin position="180"/>
        <end position="198"/>
    </location>
</feature>
<dbReference type="PANTHER" id="PTHR46876">
    <property type="entry name" value="LOW-DENSITY LIPOPROTEIN RECEPTOR-RELATED PROTEIN 11"/>
    <property type="match status" value="1"/>
</dbReference>
<protein>
    <submittedName>
        <fullName evidence="3">Uncharacterized protein</fullName>
    </submittedName>
</protein>
<dbReference type="Proteomes" id="UP001152888">
    <property type="component" value="Unassembled WGS sequence"/>
</dbReference>
<proteinExistence type="predicted"/>
<evidence type="ECO:0000313" key="4">
    <source>
        <dbReference type="Proteomes" id="UP001152888"/>
    </source>
</evidence>
<keyword evidence="2" id="KW-0472">Membrane</keyword>
<dbReference type="OrthoDB" id="10037294at2759"/>
<gene>
    <name evidence="3" type="ORF">ACAOBT_LOCUS12419</name>
</gene>
<feature type="region of interest" description="Disordered" evidence="1">
    <location>
        <begin position="180"/>
        <end position="202"/>
    </location>
</feature>
<organism evidence="3 4">
    <name type="scientific">Acanthoscelides obtectus</name>
    <name type="common">Bean weevil</name>
    <name type="synonym">Bruchus obtectus</name>
    <dbReference type="NCBI Taxonomy" id="200917"/>
    <lineage>
        <taxon>Eukaryota</taxon>
        <taxon>Metazoa</taxon>
        <taxon>Ecdysozoa</taxon>
        <taxon>Arthropoda</taxon>
        <taxon>Hexapoda</taxon>
        <taxon>Insecta</taxon>
        <taxon>Pterygota</taxon>
        <taxon>Neoptera</taxon>
        <taxon>Endopterygota</taxon>
        <taxon>Coleoptera</taxon>
        <taxon>Polyphaga</taxon>
        <taxon>Cucujiformia</taxon>
        <taxon>Chrysomeloidea</taxon>
        <taxon>Chrysomelidae</taxon>
        <taxon>Bruchinae</taxon>
        <taxon>Bruchini</taxon>
        <taxon>Acanthoscelides</taxon>
    </lineage>
</organism>
<feature type="transmembrane region" description="Helical" evidence="2">
    <location>
        <begin position="208"/>
        <end position="226"/>
    </location>
</feature>
<keyword evidence="4" id="KW-1185">Reference proteome</keyword>
<dbReference type="PANTHER" id="PTHR46876:SF1">
    <property type="entry name" value="LOW-DENSITY LIPOPROTEIN RECEPTOR-RELATED PROTEIN 11"/>
    <property type="match status" value="1"/>
</dbReference>
<evidence type="ECO:0000256" key="2">
    <source>
        <dbReference type="SAM" id="Phobius"/>
    </source>
</evidence>
<dbReference type="EMBL" id="CAKOFQ010006853">
    <property type="protein sequence ID" value="CAH1977030.1"/>
    <property type="molecule type" value="Genomic_DNA"/>
</dbReference>
<reference evidence="3" key="1">
    <citation type="submission" date="2022-03" db="EMBL/GenBank/DDBJ databases">
        <authorList>
            <person name="Sayadi A."/>
        </authorList>
    </citation>
    <scope>NUCLEOTIDE SEQUENCE</scope>
</reference>
<feature type="region of interest" description="Disordered" evidence="1">
    <location>
        <begin position="1"/>
        <end position="23"/>
    </location>
</feature>
<sequence>MAGQAPPTNTQAPPVRVETQAQRAGLKQMGAVYDGGVPNMIQPGPQAAVPHQDAMPPYQPAAPVAYPNRFPQVPQDFLRPEPKQGYRAPYEPPPYVAGQALQQQWVPHQTNQVMPQQQQMQVQYPVGKNSRMFGHKENNLQIQDPHELSQMQYGDPNIGDYNKLNGGYYGDNYRQPIQQESWPSADQSRKTPTYNSQPMEVPDAKQDSGLIITFVMAVMIVCRLRMVRRRIRKGGKSYAHDADFLVNGMYL</sequence>
<comment type="caution">
    <text evidence="3">The sequence shown here is derived from an EMBL/GenBank/DDBJ whole genome shotgun (WGS) entry which is preliminary data.</text>
</comment>
<feature type="compositionally biased region" description="Polar residues" evidence="1">
    <location>
        <begin position="1"/>
        <end position="12"/>
    </location>
</feature>
<keyword evidence="2" id="KW-1133">Transmembrane helix</keyword>
<evidence type="ECO:0000256" key="1">
    <source>
        <dbReference type="SAM" id="MobiDB-lite"/>
    </source>
</evidence>
<accession>A0A9P0KRP2</accession>
<dbReference type="AlphaFoldDB" id="A0A9P0KRP2"/>
<name>A0A9P0KRP2_ACAOB</name>